<evidence type="ECO:0000259" key="1">
    <source>
        <dbReference type="Pfam" id="PF06250"/>
    </source>
</evidence>
<dbReference type="PANTHER" id="PTHR30547:SF0">
    <property type="entry name" value="BLR8175 PROTEIN"/>
    <property type="match status" value="1"/>
</dbReference>
<dbReference type="Pfam" id="PF06250">
    <property type="entry name" value="YhcG_C"/>
    <property type="match status" value="1"/>
</dbReference>
<dbReference type="Proteomes" id="UP000595917">
    <property type="component" value="Chromosome"/>
</dbReference>
<keyword evidence="4" id="KW-1185">Reference proteome</keyword>
<proteinExistence type="predicted"/>
<protein>
    <submittedName>
        <fullName evidence="3">DUF1016 family protein</fullName>
    </submittedName>
</protein>
<dbReference type="InterPro" id="IPR009362">
    <property type="entry name" value="YhcG_C"/>
</dbReference>
<dbReference type="AlphaFoldDB" id="A0A7T7XJK8"/>
<organism evidence="3 4">
    <name type="scientific">Breznakiella homolactica</name>
    <dbReference type="NCBI Taxonomy" id="2798577"/>
    <lineage>
        <taxon>Bacteria</taxon>
        <taxon>Pseudomonadati</taxon>
        <taxon>Spirochaetota</taxon>
        <taxon>Spirochaetia</taxon>
        <taxon>Spirochaetales</taxon>
        <taxon>Breznakiellaceae</taxon>
        <taxon>Breznakiella</taxon>
    </lineage>
</organism>
<feature type="domain" description="YhcG PDDEXK nuclease" evidence="1">
    <location>
        <begin position="155"/>
        <end position="211"/>
    </location>
</feature>
<sequence length="220" mass="25138">MADLPGLFLHRFIERAGFVQFLVGDGSGDGFIEQMSRDLQKTFPDMKGFSHSNLKYIRQWYLFWSKHIIGQQVADQLPIALQLVAQIPWGHNMVITSKIKDHKEALFYVQKIIENNWSRAVIVHHIEGQLFQREGKAATNFKTSLPEPQSDLTLQTIKDPYNFDFLNLREKHDEKELESALLEHVTRFLLKLGAGFSFIGHQQKISVEGDDSQGGSLSAI</sequence>
<accession>A0A7T7XJK8</accession>
<name>A0A7T7XJK8_9SPIR</name>
<gene>
    <name evidence="3" type="ORF">JFL75_11440</name>
</gene>
<dbReference type="KEGG" id="bhc:JFL75_11440"/>
<dbReference type="InterPro" id="IPR053148">
    <property type="entry name" value="PD-DEXK-like_domain"/>
</dbReference>
<dbReference type="InterPro" id="IPR041527">
    <property type="entry name" value="YhcG_N"/>
</dbReference>
<evidence type="ECO:0000313" key="3">
    <source>
        <dbReference type="EMBL" id="QQO07561.1"/>
    </source>
</evidence>
<dbReference type="EMBL" id="CP067089">
    <property type="protein sequence ID" value="QQO07561.1"/>
    <property type="molecule type" value="Genomic_DNA"/>
</dbReference>
<feature type="domain" description="YhcG N-terminal" evidence="2">
    <location>
        <begin position="28"/>
        <end position="133"/>
    </location>
</feature>
<reference evidence="3" key="1">
    <citation type="submission" date="2021-01" db="EMBL/GenBank/DDBJ databases">
        <title>Description of Breznakiella homolactica.</title>
        <authorList>
            <person name="Song Y."/>
            <person name="Brune A."/>
        </authorList>
    </citation>
    <scope>NUCLEOTIDE SEQUENCE</scope>
    <source>
        <strain evidence="3">RmG30</strain>
    </source>
</reference>
<dbReference type="Pfam" id="PF17761">
    <property type="entry name" value="DUF1016_N"/>
    <property type="match status" value="1"/>
</dbReference>
<evidence type="ECO:0000259" key="2">
    <source>
        <dbReference type="Pfam" id="PF17761"/>
    </source>
</evidence>
<evidence type="ECO:0000313" key="4">
    <source>
        <dbReference type="Proteomes" id="UP000595917"/>
    </source>
</evidence>
<dbReference type="PANTHER" id="PTHR30547">
    <property type="entry name" value="UNCHARACTERIZED PROTEIN YHCG-RELATED"/>
    <property type="match status" value="1"/>
</dbReference>